<feature type="region of interest" description="Disordered" evidence="3">
    <location>
        <begin position="1528"/>
        <end position="1563"/>
    </location>
</feature>
<feature type="domain" description="DNA helicase Pif1-like DEAD-box helicase" evidence="4">
    <location>
        <begin position="1858"/>
        <end position="2076"/>
    </location>
</feature>
<dbReference type="InterPro" id="IPR010285">
    <property type="entry name" value="DNA_helicase_pif1-like_DEAD"/>
</dbReference>
<comment type="cofactor">
    <cofactor evidence="1">
        <name>Mg(2+)</name>
        <dbReference type="ChEBI" id="CHEBI:18420"/>
    </cofactor>
</comment>
<proteinExistence type="inferred from homology"/>
<gene>
    <name evidence="7" type="ORF">ARMOST_07490</name>
</gene>
<dbReference type="OrthoDB" id="10007484at2759"/>
<evidence type="ECO:0000259" key="6">
    <source>
        <dbReference type="Pfam" id="PF20209"/>
    </source>
</evidence>
<keyword evidence="1" id="KW-0233">DNA recombination</keyword>
<feature type="coiled-coil region" evidence="2">
    <location>
        <begin position="469"/>
        <end position="496"/>
    </location>
</feature>
<dbReference type="Gene3D" id="3.40.50.300">
    <property type="entry name" value="P-loop containing nucleotide triphosphate hydrolases"/>
    <property type="match status" value="2"/>
</dbReference>
<dbReference type="EC" id="5.6.2.3" evidence="1"/>
<keyword evidence="1" id="KW-0347">Helicase</keyword>
<dbReference type="CDD" id="cd18809">
    <property type="entry name" value="SF1_C_RecD"/>
    <property type="match status" value="1"/>
</dbReference>
<dbReference type="GO" id="GO:0000723">
    <property type="term" value="P:telomere maintenance"/>
    <property type="evidence" value="ECO:0007669"/>
    <property type="project" value="InterPro"/>
</dbReference>
<feature type="domain" description="DUF6570" evidence="6">
    <location>
        <begin position="612"/>
        <end position="754"/>
    </location>
</feature>
<dbReference type="InterPro" id="IPR027417">
    <property type="entry name" value="P-loop_NTPase"/>
</dbReference>
<feature type="compositionally biased region" description="Acidic residues" evidence="3">
    <location>
        <begin position="1537"/>
        <end position="1549"/>
    </location>
</feature>
<feature type="region of interest" description="Disordered" evidence="3">
    <location>
        <begin position="2407"/>
        <end position="2429"/>
    </location>
</feature>
<keyword evidence="1" id="KW-0378">Hydrolase</keyword>
<dbReference type="OMA" id="WRRANDD"/>
<dbReference type="Pfam" id="PF05970">
    <property type="entry name" value="PIF1"/>
    <property type="match status" value="1"/>
</dbReference>
<feature type="compositionally biased region" description="Low complexity" evidence="3">
    <location>
        <begin position="74"/>
        <end position="86"/>
    </location>
</feature>
<comment type="similarity">
    <text evidence="1">Belongs to the helicase family.</text>
</comment>
<dbReference type="InterPro" id="IPR051055">
    <property type="entry name" value="PIF1_helicase"/>
</dbReference>
<keyword evidence="1" id="KW-0547">Nucleotide-binding</keyword>
<keyword evidence="1" id="KW-0227">DNA damage</keyword>
<feature type="region of interest" description="Disordered" evidence="3">
    <location>
        <begin position="1800"/>
        <end position="1821"/>
    </location>
</feature>
<sequence length="2429" mass="270365">MSPSFLSDCQLDSHLISIELNVTVRGQFGAASLVVPFDIRRVDGWDVVFGEDVLMAYSSLFTLSVITRSTIAGSDSSVSGSANGSVPLVPTRGVNSSHQPSRSEMEHYELSDARTISAQGETVISSVANHSSTVSNGGAESVTDGFQLPGSSSQGRSRSRCAAVPVTRSTRKAVDSGSAGESIAVNVMNAMFFDRGCTGERTYMFTDDIIALSRLAALHGLRPNDYGGVTEIRCALLSHILLGDCFRAGRTDAAHARPLLTSSQTCCSRFAHSYVSGKSLSLECLRFLQSFGSKVAHLTSQKLLSAVRSLGYSGASSCVDMMSFLDDFVERLDSSLSHLDIMKDLPASYVLMVARAHRIPGIASCSTKQLRCRIQEHFTEGVCALVDTSTESSDDHPPGPPVERGTRWLDEYLLSMDSLVKRMPHRACKRLIISHGLTGDIDTLHSCRKIIREYIATLRKGKCQAEYVRQRAAERREEQNDELLGYKSKLQNLENSWPVKSSGVLKECLLSDFLQETGSDALRTATCAVCAVRQPYRDVRVTNLLECDLTCLRVRDAADRTPGTMWEGASVLLPYCSGPLAGLQLDPRGVEVQDNGGVNVSVCLTCHKDVKKGKIPKFSLANGLFLGNVPKELQDLTIIEESMIALCRSKCYVIQLKDDSLELESGHVQRGMKGHVIVYPQRPSHIATSLPPNIEEITSPICVLFVGSEKPLDDWLRNHAKPLAVNGGRVRRALQWLKDNNLLYSSIEFNEDILCELDSNPILPISIQHVLPSSAGESLTSRYDAPDVTDRLPIPVQTEVPFQNVVITDVDGGASSNNLHAAAVRHIKRKGSGYIEITHDPVPVEEFYNPRLFPMMYPTLFPYGIGGMEDRTRVRPISLKTHVKHLFELNDTRFQQHHSFLFSAFNMLQRRSMLLHTSLKVKKASFPLIAKSFARVSADAIHIVAERVSRGDFTMCGSEEEKHALTLMKEVRVVTSNVSGSSSSRTTMRNEIRGLMMDQGLPSFYITINPADVYSPVVKFLAGEDIDINNLLPSDVPKYHDQSILIAKNPAVAARFFNIYMKAFIKCILGYTGEDLSLNEGVLGVTKAYYGCVEAQGCGTLHCHMLVWLHGTLDPNEIKKRVMADGDEAFRDRLLSFLDDSLSNYIPDVPMESDTVLSDGFHAAAVRRDDTRVLTDHPDRDLLQRDLHNLVVDCQVHKHTKTCYKYWHYPEPKTCRFDLDEQNTCPESYFDYDKGELCLRCLDGLVNNFNDTILHAVRCNMDIKFVGSGTSAKAVLYYITDYITKSQLKTHVAYAALELSVRKLREYDPNEDEITMRAKRLLQRCAYTMLSHQELSAQQVSSYLMDYEDHFKSHSFQGLYWTSFESYIDSQDPSPECKPIKGVIPIVADQPVNEEPTEQHDNSGISSEPSVCPVDRGAADMSIMSAESNGLPVDTEDSEDALLMDDDDLESESDLSDADADDGVHAVQVDGGEDVVVDEEEVVVGINERGELVARSSRVSDYIMRGHALEDISLWEYTARVRKEQVSKLTRVSSGYDDSDESGSEEEGTDSASSNLPLESITDGDWSSVGAMLEDRRRKRPKFRFTDGHTDYRYYYQHVSHPHDRRVPVPLGPGIPHRDRKEVHARYCHLMLILFKPWVGLRDLRDDNQSWPDAFAAFFGNAQPSVLKVLDNMQILHECRDSRDDHYVARRARLSNASGYYGSGTDTRTDDDFGGDGDTELAILQHLQSLDNAWSDRVAYTNKNVISCLAHAERVGMFDRGTFIADTPVPTTSSNEIQVTESSEQLELLWEQEYECRRAAKKQASMHTSPTDNTDTNNPKSEALNTPMTFMPSVRQDIAASDANMDINVEQVIQEWTLNLEQSRAFRIIAEHSLEDKPKALRMFLGGQGGTGKSRVINALKSFFEKRNQKRRFRLASYMGVAARNISGMTLHAALLLNQRGRRGNRSKSNQDLVSMWQGVDYLFIDEVSMVSSKLLVQVSMALCLAKEDQSAFRGVNIIFASDFVQLLPVGDSKLFSRIDHVSSSESAQKTVQGRLLWFTVKTVVVLTQVMRQEGKENEMFVDLLHRLRMGRCTLADHALLKQRVAERVMPDWTGDGWKAAPLIVSENAVKDAFNRRATEAFAARTGAIPDGPLRTHLQSLASGTTSQRLGALPLVIGMPVMITQNFDVESGIVNGATGTLKKVRYRVDQDGRWIALSCIINVPQMTGESLTGLNATEAAALQDTVDLVFRHPHSNKKLQIKRTQVPVMPAFAMTAHKAQGQTLENVIVDLDCCRGTEAPYVMISRVKTLDGLIILQDYDYKRINTNQSEDYRKETRQLSILCLLTLEKHGDANERDAAALELKRLSRTVKPSSLFLADGSTAIAGGTKDLQHIQDAVNQAYYEGSRKWSSGNMSVDPNLKRLKSTALQQAADRKQSRRKLARKRNKGT</sequence>
<dbReference type="Pfam" id="PF20209">
    <property type="entry name" value="DUF6570"/>
    <property type="match status" value="1"/>
</dbReference>
<evidence type="ECO:0000256" key="3">
    <source>
        <dbReference type="SAM" id="MobiDB-lite"/>
    </source>
</evidence>
<keyword evidence="1" id="KW-0067">ATP-binding</keyword>
<accession>A0A284R607</accession>
<reference evidence="8" key="1">
    <citation type="journal article" date="2017" name="Nat. Ecol. Evol.">
        <title>Genome expansion and lineage-specific genetic innovations in the forest pathogenic fungi Armillaria.</title>
        <authorList>
            <person name="Sipos G."/>
            <person name="Prasanna A.N."/>
            <person name="Walter M.C."/>
            <person name="O'Connor E."/>
            <person name="Balint B."/>
            <person name="Krizsan K."/>
            <person name="Kiss B."/>
            <person name="Hess J."/>
            <person name="Varga T."/>
            <person name="Slot J."/>
            <person name="Riley R."/>
            <person name="Boka B."/>
            <person name="Rigling D."/>
            <person name="Barry K."/>
            <person name="Lee J."/>
            <person name="Mihaltcheva S."/>
            <person name="LaButti K."/>
            <person name="Lipzen A."/>
            <person name="Waldron R."/>
            <person name="Moloney N.M."/>
            <person name="Sperisen C."/>
            <person name="Kredics L."/>
            <person name="Vagvoelgyi C."/>
            <person name="Patrignani A."/>
            <person name="Fitzpatrick D."/>
            <person name="Nagy I."/>
            <person name="Doyle S."/>
            <person name="Anderson J.B."/>
            <person name="Grigoriev I.V."/>
            <person name="Gueldener U."/>
            <person name="Muensterkoetter M."/>
            <person name="Nagy L.G."/>
        </authorList>
    </citation>
    <scope>NUCLEOTIDE SEQUENCE [LARGE SCALE GENOMIC DNA]</scope>
    <source>
        <strain evidence="8">C18/9</strain>
    </source>
</reference>
<organism evidence="7 8">
    <name type="scientific">Armillaria ostoyae</name>
    <name type="common">Armillaria root rot fungus</name>
    <dbReference type="NCBI Taxonomy" id="47428"/>
    <lineage>
        <taxon>Eukaryota</taxon>
        <taxon>Fungi</taxon>
        <taxon>Dikarya</taxon>
        <taxon>Basidiomycota</taxon>
        <taxon>Agaricomycotina</taxon>
        <taxon>Agaricomycetes</taxon>
        <taxon>Agaricomycetidae</taxon>
        <taxon>Agaricales</taxon>
        <taxon>Marasmiineae</taxon>
        <taxon>Physalacriaceae</taxon>
        <taxon>Armillaria</taxon>
    </lineage>
</organism>
<evidence type="ECO:0000256" key="1">
    <source>
        <dbReference type="RuleBase" id="RU363044"/>
    </source>
</evidence>
<feature type="compositionally biased region" description="Basic residues" evidence="3">
    <location>
        <begin position="2416"/>
        <end position="2429"/>
    </location>
</feature>
<dbReference type="Pfam" id="PF14214">
    <property type="entry name" value="Helitron_like_N"/>
    <property type="match status" value="1"/>
</dbReference>
<feature type="region of interest" description="Disordered" evidence="3">
    <location>
        <begin position="74"/>
        <end position="108"/>
    </location>
</feature>
<dbReference type="GO" id="GO:0005524">
    <property type="term" value="F:ATP binding"/>
    <property type="evidence" value="ECO:0007669"/>
    <property type="project" value="UniProtKB-KW"/>
</dbReference>
<dbReference type="GO" id="GO:0006281">
    <property type="term" value="P:DNA repair"/>
    <property type="evidence" value="ECO:0007669"/>
    <property type="project" value="UniProtKB-KW"/>
</dbReference>
<feature type="compositionally biased region" description="Low complexity" evidence="3">
    <location>
        <begin position="1810"/>
        <end position="1819"/>
    </location>
</feature>
<evidence type="ECO:0000313" key="8">
    <source>
        <dbReference type="Proteomes" id="UP000219338"/>
    </source>
</evidence>
<feature type="region of interest" description="Disordered" evidence="3">
    <location>
        <begin position="134"/>
        <end position="161"/>
    </location>
</feature>
<dbReference type="PANTHER" id="PTHR47642">
    <property type="entry name" value="ATP-DEPENDENT DNA HELICASE"/>
    <property type="match status" value="1"/>
</dbReference>
<dbReference type="Proteomes" id="UP000219338">
    <property type="component" value="Unassembled WGS sequence"/>
</dbReference>
<protein>
    <recommendedName>
        <fullName evidence="1">ATP-dependent DNA helicase</fullName>
        <ecNumber evidence="1">5.6.2.3</ecNumber>
    </recommendedName>
</protein>
<evidence type="ECO:0000259" key="5">
    <source>
        <dbReference type="Pfam" id="PF14214"/>
    </source>
</evidence>
<feature type="region of interest" description="Disordered" evidence="3">
    <location>
        <begin position="1393"/>
        <end position="1414"/>
    </location>
</feature>
<dbReference type="GO" id="GO:0043139">
    <property type="term" value="F:5'-3' DNA helicase activity"/>
    <property type="evidence" value="ECO:0007669"/>
    <property type="project" value="UniProtKB-EC"/>
</dbReference>
<dbReference type="GO" id="GO:0006310">
    <property type="term" value="P:DNA recombination"/>
    <property type="evidence" value="ECO:0007669"/>
    <property type="project" value="UniProtKB-KW"/>
</dbReference>
<dbReference type="GO" id="GO:0016887">
    <property type="term" value="F:ATP hydrolysis activity"/>
    <property type="evidence" value="ECO:0007669"/>
    <property type="project" value="RHEA"/>
</dbReference>
<keyword evidence="8" id="KW-1185">Reference proteome</keyword>
<evidence type="ECO:0000259" key="4">
    <source>
        <dbReference type="Pfam" id="PF05970"/>
    </source>
</evidence>
<name>A0A284R607_ARMOS</name>
<dbReference type="EMBL" id="FUEG01000004">
    <property type="protein sequence ID" value="SJL04130.1"/>
    <property type="molecule type" value="Genomic_DNA"/>
</dbReference>
<evidence type="ECO:0000256" key="2">
    <source>
        <dbReference type="SAM" id="Coils"/>
    </source>
</evidence>
<dbReference type="STRING" id="47428.A0A284R607"/>
<dbReference type="InterPro" id="IPR025476">
    <property type="entry name" value="Helitron_helicase-like"/>
</dbReference>
<feature type="domain" description="Helitron helicase-like" evidence="5">
    <location>
        <begin position="883"/>
        <end position="1107"/>
    </location>
</feature>
<dbReference type="SUPFAM" id="SSF52540">
    <property type="entry name" value="P-loop containing nucleoside triphosphate hydrolases"/>
    <property type="match status" value="2"/>
</dbReference>
<comment type="catalytic activity">
    <reaction evidence="1">
        <text>ATP + H2O = ADP + phosphate + H(+)</text>
        <dbReference type="Rhea" id="RHEA:13065"/>
        <dbReference type="ChEBI" id="CHEBI:15377"/>
        <dbReference type="ChEBI" id="CHEBI:15378"/>
        <dbReference type="ChEBI" id="CHEBI:30616"/>
        <dbReference type="ChEBI" id="CHEBI:43474"/>
        <dbReference type="ChEBI" id="CHEBI:456216"/>
        <dbReference type="EC" id="5.6.2.3"/>
    </reaction>
</comment>
<keyword evidence="1" id="KW-0234">DNA repair</keyword>
<keyword evidence="2" id="KW-0175">Coiled coil</keyword>
<evidence type="ECO:0000313" key="7">
    <source>
        <dbReference type="EMBL" id="SJL04130.1"/>
    </source>
</evidence>
<dbReference type="InterPro" id="IPR046700">
    <property type="entry name" value="DUF6570"/>
</dbReference>